<evidence type="ECO:0000256" key="2">
    <source>
        <dbReference type="RuleBase" id="RU364082"/>
    </source>
</evidence>
<evidence type="ECO:0000313" key="4">
    <source>
        <dbReference type="EMBL" id="OGK53519.1"/>
    </source>
</evidence>
<comment type="caution">
    <text evidence="4">The sequence shown here is derived from an EMBL/GenBank/DDBJ whole genome shotgun (WGS) entry which is preliminary data.</text>
</comment>
<organism evidence="4 5">
    <name type="scientific">Candidatus Roizmanbacteria bacterium RIFCSPLOWO2_02_FULL_36_11</name>
    <dbReference type="NCBI Taxonomy" id="1802071"/>
    <lineage>
        <taxon>Bacteria</taxon>
        <taxon>Candidatus Roizmaniibacteriota</taxon>
    </lineage>
</organism>
<dbReference type="GO" id="GO:0019305">
    <property type="term" value="P:dTDP-rhamnose biosynthetic process"/>
    <property type="evidence" value="ECO:0007669"/>
    <property type="project" value="UniProtKB-UniPathway"/>
</dbReference>
<dbReference type="AlphaFoldDB" id="A0A1F7JD29"/>
<dbReference type="GO" id="GO:0008831">
    <property type="term" value="F:dTDP-4-dehydrorhamnose reductase activity"/>
    <property type="evidence" value="ECO:0007669"/>
    <property type="project" value="UniProtKB-EC"/>
</dbReference>
<evidence type="ECO:0000256" key="1">
    <source>
        <dbReference type="ARBA" id="ARBA00010944"/>
    </source>
</evidence>
<accession>A0A1F7JD29</accession>
<comment type="similarity">
    <text evidence="1 2">Belongs to the dTDP-4-dehydrorhamnose reductase family.</text>
</comment>
<dbReference type="Gene3D" id="3.40.50.720">
    <property type="entry name" value="NAD(P)-binding Rossmann-like Domain"/>
    <property type="match status" value="1"/>
</dbReference>
<dbReference type="PANTHER" id="PTHR10491:SF4">
    <property type="entry name" value="METHIONINE ADENOSYLTRANSFERASE 2 SUBUNIT BETA"/>
    <property type="match status" value="1"/>
</dbReference>
<reference evidence="4 5" key="1">
    <citation type="journal article" date="2016" name="Nat. Commun.">
        <title>Thousands of microbial genomes shed light on interconnected biogeochemical processes in an aquifer system.</title>
        <authorList>
            <person name="Anantharaman K."/>
            <person name="Brown C.T."/>
            <person name="Hug L.A."/>
            <person name="Sharon I."/>
            <person name="Castelle C.J."/>
            <person name="Probst A.J."/>
            <person name="Thomas B.C."/>
            <person name="Singh A."/>
            <person name="Wilkins M.J."/>
            <person name="Karaoz U."/>
            <person name="Brodie E.L."/>
            <person name="Williams K.H."/>
            <person name="Hubbard S.S."/>
            <person name="Banfield J.F."/>
        </authorList>
    </citation>
    <scope>NUCLEOTIDE SEQUENCE [LARGE SCALE GENOMIC DNA]</scope>
</reference>
<dbReference type="EC" id="1.1.1.133" evidence="2"/>
<dbReference type="Proteomes" id="UP000177418">
    <property type="component" value="Unassembled WGS sequence"/>
</dbReference>
<evidence type="ECO:0000259" key="3">
    <source>
        <dbReference type="Pfam" id="PF04321"/>
    </source>
</evidence>
<sequence length="296" mass="33736">MKILITGSDGLVGSHLVNYLTDQHRDYNLLTPDLNNFNLLNPQSVTNFIGINKPELIIHFAAYTDVSKAQEEITNENGFVWKINVTGVQQIVKICKSENIPLIHISTDMVFSGSSNDPGPYDENHPSENQEDKLCWYGWTKKKAEDIITSSLTNFTILRISNPVRHTYTLKPDYIKKILETLKKNKEISLFTDQYLTLTFIDDVSSAIERLINKPHSGFIHISSSNLFTPYDLGIYLKSRSKLPEGKVLKSSLDSYVNETGRKTRYLKFGGLKVTKSGQFLDMHFPSWQRIIDNIT</sequence>
<keyword evidence="2" id="KW-0521">NADP</keyword>
<comment type="pathway">
    <text evidence="2">Carbohydrate biosynthesis; dTDP-L-rhamnose biosynthesis.</text>
</comment>
<dbReference type="EMBL" id="MGAV01000018">
    <property type="protein sequence ID" value="OGK53519.1"/>
    <property type="molecule type" value="Genomic_DNA"/>
</dbReference>
<dbReference type="UniPathway" id="UPA00124"/>
<dbReference type="Pfam" id="PF04321">
    <property type="entry name" value="RmlD_sub_bind"/>
    <property type="match status" value="1"/>
</dbReference>
<gene>
    <name evidence="4" type="ORF">A3H78_04825</name>
</gene>
<dbReference type="SUPFAM" id="SSF51735">
    <property type="entry name" value="NAD(P)-binding Rossmann-fold domains"/>
    <property type="match status" value="1"/>
</dbReference>
<name>A0A1F7JD29_9BACT</name>
<dbReference type="InterPro" id="IPR005913">
    <property type="entry name" value="dTDP_dehydrorham_reduct"/>
</dbReference>
<keyword evidence="2" id="KW-0560">Oxidoreductase</keyword>
<proteinExistence type="inferred from homology"/>
<feature type="domain" description="RmlD-like substrate binding" evidence="3">
    <location>
        <begin position="1"/>
        <end position="257"/>
    </location>
</feature>
<dbReference type="InterPro" id="IPR036291">
    <property type="entry name" value="NAD(P)-bd_dom_sf"/>
</dbReference>
<dbReference type="PANTHER" id="PTHR10491">
    <property type="entry name" value="DTDP-4-DEHYDRORHAMNOSE REDUCTASE"/>
    <property type="match status" value="1"/>
</dbReference>
<dbReference type="Gene3D" id="3.90.25.10">
    <property type="entry name" value="UDP-galactose 4-epimerase, domain 1"/>
    <property type="match status" value="1"/>
</dbReference>
<dbReference type="InterPro" id="IPR029903">
    <property type="entry name" value="RmlD-like-bd"/>
</dbReference>
<evidence type="ECO:0000313" key="5">
    <source>
        <dbReference type="Proteomes" id="UP000177418"/>
    </source>
</evidence>
<comment type="function">
    <text evidence="2">Catalyzes the reduction of dTDP-6-deoxy-L-lyxo-4-hexulose to yield dTDP-L-rhamnose.</text>
</comment>
<protein>
    <recommendedName>
        <fullName evidence="2">dTDP-4-dehydrorhamnose reductase</fullName>
        <ecNumber evidence="2">1.1.1.133</ecNumber>
    </recommendedName>
</protein>